<feature type="transmembrane region" description="Helical" evidence="5">
    <location>
        <begin position="352"/>
        <end position="378"/>
    </location>
</feature>
<feature type="transmembrane region" description="Helical" evidence="5">
    <location>
        <begin position="62"/>
        <end position="81"/>
    </location>
</feature>
<feature type="transmembrane region" description="Helical" evidence="5">
    <location>
        <begin position="390"/>
        <end position="411"/>
    </location>
</feature>
<dbReference type="SUPFAM" id="SSF103473">
    <property type="entry name" value="MFS general substrate transporter"/>
    <property type="match status" value="1"/>
</dbReference>
<dbReference type="Pfam" id="PF07690">
    <property type="entry name" value="MFS_1"/>
    <property type="match status" value="1"/>
</dbReference>
<keyword evidence="3 5" id="KW-1133">Transmembrane helix</keyword>
<dbReference type="PANTHER" id="PTHR23502">
    <property type="entry name" value="MAJOR FACILITATOR SUPERFAMILY"/>
    <property type="match status" value="1"/>
</dbReference>
<accession>A0A8H7C168</accession>
<feature type="transmembrane region" description="Helical" evidence="5">
    <location>
        <begin position="323"/>
        <end position="346"/>
    </location>
</feature>
<feature type="transmembrane region" description="Helical" evidence="5">
    <location>
        <begin position="417"/>
        <end position="440"/>
    </location>
</feature>
<feature type="domain" description="Major facilitator superfamily (MFS) profile" evidence="6">
    <location>
        <begin position="27"/>
        <end position="439"/>
    </location>
</feature>
<name>A0A8H7C168_AGABI</name>
<protein>
    <recommendedName>
        <fullName evidence="6">Major facilitator superfamily (MFS) profile domain-containing protein</fullName>
    </recommendedName>
</protein>
<dbReference type="PANTHER" id="PTHR23502:SF64">
    <property type="entry name" value="TRANSPORTER, PUTATIVE (AFU_ORTHOLOGUE AFUA_3G11760)-RELATED"/>
    <property type="match status" value="1"/>
</dbReference>
<organism evidence="7 8">
    <name type="scientific">Agaricus bisporus var. burnettii</name>
    <dbReference type="NCBI Taxonomy" id="192524"/>
    <lineage>
        <taxon>Eukaryota</taxon>
        <taxon>Fungi</taxon>
        <taxon>Dikarya</taxon>
        <taxon>Basidiomycota</taxon>
        <taxon>Agaricomycotina</taxon>
        <taxon>Agaricomycetes</taxon>
        <taxon>Agaricomycetidae</taxon>
        <taxon>Agaricales</taxon>
        <taxon>Agaricineae</taxon>
        <taxon>Agaricaceae</taxon>
        <taxon>Agaricus</taxon>
    </lineage>
</organism>
<evidence type="ECO:0000256" key="5">
    <source>
        <dbReference type="SAM" id="Phobius"/>
    </source>
</evidence>
<dbReference type="InterPro" id="IPR036259">
    <property type="entry name" value="MFS_trans_sf"/>
</dbReference>
<comment type="subcellular location">
    <subcellularLocation>
        <location evidence="1">Membrane</location>
        <topology evidence="1">Multi-pass membrane protein</topology>
    </subcellularLocation>
</comment>
<feature type="transmembrane region" description="Helical" evidence="5">
    <location>
        <begin position="123"/>
        <end position="143"/>
    </location>
</feature>
<evidence type="ECO:0000256" key="2">
    <source>
        <dbReference type="ARBA" id="ARBA00022692"/>
    </source>
</evidence>
<feature type="transmembrane region" description="Helical" evidence="5">
    <location>
        <begin position="248"/>
        <end position="269"/>
    </location>
</feature>
<evidence type="ECO:0000313" key="7">
    <source>
        <dbReference type="EMBL" id="KAF7760844.1"/>
    </source>
</evidence>
<evidence type="ECO:0000259" key="6">
    <source>
        <dbReference type="PROSITE" id="PS50850"/>
    </source>
</evidence>
<feature type="transmembrane region" description="Helical" evidence="5">
    <location>
        <begin position="93"/>
        <end position="111"/>
    </location>
</feature>
<proteinExistence type="predicted"/>
<dbReference type="GO" id="GO:0005886">
    <property type="term" value="C:plasma membrane"/>
    <property type="evidence" value="ECO:0007669"/>
    <property type="project" value="TreeGrafter"/>
</dbReference>
<keyword evidence="2 5" id="KW-0812">Transmembrane</keyword>
<feature type="transmembrane region" description="Helical" evidence="5">
    <location>
        <begin position="26"/>
        <end position="50"/>
    </location>
</feature>
<feature type="transmembrane region" description="Helical" evidence="5">
    <location>
        <begin position="155"/>
        <end position="176"/>
    </location>
</feature>
<dbReference type="GO" id="GO:0022857">
    <property type="term" value="F:transmembrane transporter activity"/>
    <property type="evidence" value="ECO:0007669"/>
    <property type="project" value="InterPro"/>
</dbReference>
<dbReference type="AlphaFoldDB" id="A0A8H7C168"/>
<evidence type="ECO:0000256" key="3">
    <source>
        <dbReference type="ARBA" id="ARBA00022989"/>
    </source>
</evidence>
<reference evidence="7 8" key="1">
    <citation type="journal article" name="Sci. Rep.">
        <title>Telomere-to-telomere assembled and centromere annotated genomes of the two main subspecies of the button mushroom Agaricus bisporus reveal especially polymorphic chromosome ends.</title>
        <authorList>
            <person name="Sonnenberg A.S.M."/>
            <person name="Sedaghat-Telgerd N."/>
            <person name="Lavrijssen B."/>
            <person name="Ohm R.A."/>
            <person name="Hendrickx P.M."/>
            <person name="Scholtmeijer K."/>
            <person name="Baars J.J.P."/>
            <person name="van Peer A."/>
        </authorList>
    </citation>
    <scope>NUCLEOTIDE SEQUENCE [LARGE SCALE GENOMIC DNA]</scope>
    <source>
        <strain evidence="7 8">H119_p4</strain>
    </source>
</reference>
<sequence>MNEEVPLLVNDHDLIYSRFPPGRKKVLVIVVSWVGLLAFLTSDIFIPSIAQIAKDLNSTASVVGHSISINILGSAFGGLLASRYSKFYGRRPAFLFHLPLMVLGSLVTGRAESVPQLMVGRFIQGVGASPGLSVGAAVIGDIYKLEERGAALGTYFGTGLIGLALAPTIGGGIAHYSSWRAVHYWLAVMGCTILVCILLFLPETSHPDSRGIDEYKKSGKPLPKWRPVILNPIANLSMLRSLNITSTALAGCFALLTDVALMVPIAFTIGKRYNVDDQATIGLLMLPIGVGNAIGAPLAGWISDRTVIQYKAKRGHWYPEDRLRASLYGAYLSVSVIASALVTTYIPGTLGLVLNLVIFFFNGVGTDLVLIPCGAYVVDVLHSNSAEVTAASNAFRSIILSVCTSALLPMINAYGHIFTNGCVALLSVFGTILTISVIAYGDAMRGWIDIGYSTEANN</sequence>
<dbReference type="Gene3D" id="1.20.1250.20">
    <property type="entry name" value="MFS general substrate transporter like domains"/>
    <property type="match status" value="1"/>
</dbReference>
<feature type="transmembrane region" description="Helical" evidence="5">
    <location>
        <begin position="281"/>
        <end position="302"/>
    </location>
</feature>
<evidence type="ECO:0000256" key="1">
    <source>
        <dbReference type="ARBA" id="ARBA00004141"/>
    </source>
</evidence>
<comment type="caution">
    <text evidence="7">The sequence shown here is derived from an EMBL/GenBank/DDBJ whole genome shotgun (WGS) entry which is preliminary data.</text>
</comment>
<dbReference type="PRINTS" id="PR01036">
    <property type="entry name" value="TCRTETB"/>
</dbReference>
<gene>
    <name evidence="7" type="ORF">Agabi119p4_10253</name>
</gene>
<evidence type="ECO:0000313" key="8">
    <source>
        <dbReference type="Proteomes" id="UP000629468"/>
    </source>
</evidence>
<keyword evidence="4 5" id="KW-0472">Membrane</keyword>
<feature type="transmembrane region" description="Helical" evidence="5">
    <location>
        <begin position="182"/>
        <end position="201"/>
    </location>
</feature>
<dbReference type="PROSITE" id="PS50850">
    <property type="entry name" value="MFS"/>
    <property type="match status" value="1"/>
</dbReference>
<evidence type="ECO:0000256" key="4">
    <source>
        <dbReference type="ARBA" id="ARBA00023136"/>
    </source>
</evidence>
<dbReference type="InterPro" id="IPR011701">
    <property type="entry name" value="MFS"/>
</dbReference>
<dbReference type="EMBL" id="JABXXO010000014">
    <property type="protein sequence ID" value="KAF7760844.1"/>
    <property type="molecule type" value="Genomic_DNA"/>
</dbReference>
<dbReference type="Proteomes" id="UP000629468">
    <property type="component" value="Unassembled WGS sequence"/>
</dbReference>
<dbReference type="InterPro" id="IPR020846">
    <property type="entry name" value="MFS_dom"/>
</dbReference>